<feature type="non-terminal residue" evidence="1">
    <location>
        <position position="118"/>
    </location>
</feature>
<dbReference type="Proteomes" id="UP001233999">
    <property type="component" value="Unassembled WGS sequence"/>
</dbReference>
<accession>A0AAD8EII8</accession>
<evidence type="ECO:0000313" key="1">
    <source>
        <dbReference type="EMBL" id="KAJ9591538.1"/>
    </source>
</evidence>
<evidence type="ECO:0000313" key="2">
    <source>
        <dbReference type="Proteomes" id="UP001233999"/>
    </source>
</evidence>
<feature type="non-terminal residue" evidence="1">
    <location>
        <position position="1"/>
    </location>
</feature>
<dbReference type="EMBL" id="JASPKZ010003864">
    <property type="protein sequence ID" value="KAJ9591538.1"/>
    <property type="molecule type" value="Genomic_DNA"/>
</dbReference>
<comment type="caution">
    <text evidence="1">The sequence shown here is derived from an EMBL/GenBank/DDBJ whole genome shotgun (WGS) entry which is preliminary data.</text>
</comment>
<proteinExistence type="predicted"/>
<protein>
    <submittedName>
        <fullName evidence="1">Uncharacterized protein</fullName>
    </submittedName>
</protein>
<keyword evidence="2" id="KW-1185">Reference proteome</keyword>
<organism evidence="1 2">
    <name type="scientific">Diploptera punctata</name>
    <name type="common">Pacific beetle cockroach</name>
    <dbReference type="NCBI Taxonomy" id="6984"/>
    <lineage>
        <taxon>Eukaryota</taxon>
        <taxon>Metazoa</taxon>
        <taxon>Ecdysozoa</taxon>
        <taxon>Arthropoda</taxon>
        <taxon>Hexapoda</taxon>
        <taxon>Insecta</taxon>
        <taxon>Pterygota</taxon>
        <taxon>Neoptera</taxon>
        <taxon>Polyneoptera</taxon>
        <taxon>Dictyoptera</taxon>
        <taxon>Blattodea</taxon>
        <taxon>Blaberoidea</taxon>
        <taxon>Blaberidae</taxon>
        <taxon>Diplopterinae</taxon>
        <taxon>Diploptera</taxon>
    </lineage>
</organism>
<sequence>SLQSYTALNNTLRNVSRQRKTRDSPLSHISKSIPAIQMATQEERFRLIHDDFTYKIVSAKSGFTVFTCGRLLRENLLISGGRYQKLIFTSVRRKSVLKHVLITLSSFLLLCNKLFCIP</sequence>
<gene>
    <name evidence="1" type="ORF">L9F63_001892</name>
</gene>
<reference evidence="1" key="1">
    <citation type="journal article" date="2023" name="IScience">
        <title>Live-bearing cockroach genome reveals convergent evolutionary mechanisms linked to viviparity in insects and beyond.</title>
        <authorList>
            <person name="Fouks B."/>
            <person name="Harrison M.C."/>
            <person name="Mikhailova A.A."/>
            <person name="Marchal E."/>
            <person name="English S."/>
            <person name="Carruthers M."/>
            <person name="Jennings E.C."/>
            <person name="Chiamaka E.L."/>
            <person name="Frigard R.A."/>
            <person name="Pippel M."/>
            <person name="Attardo G.M."/>
            <person name="Benoit J.B."/>
            <person name="Bornberg-Bauer E."/>
            <person name="Tobe S.S."/>
        </authorList>
    </citation>
    <scope>NUCLEOTIDE SEQUENCE</scope>
    <source>
        <strain evidence="1">Stay&amp;Tobe</strain>
    </source>
</reference>
<name>A0AAD8EII8_DIPPU</name>
<reference evidence="1" key="2">
    <citation type="submission" date="2023-05" db="EMBL/GenBank/DDBJ databases">
        <authorList>
            <person name="Fouks B."/>
        </authorList>
    </citation>
    <scope>NUCLEOTIDE SEQUENCE</scope>
    <source>
        <strain evidence="1">Stay&amp;Tobe</strain>
        <tissue evidence="1">Testes</tissue>
    </source>
</reference>
<dbReference type="AlphaFoldDB" id="A0AAD8EII8"/>